<keyword evidence="1" id="KW-0812">Transmembrane</keyword>
<evidence type="ECO:0008006" key="3">
    <source>
        <dbReference type="Google" id="ProtNLM"/>
    </source>
</evidence>
<evidence type="ECO:0000256" key="1">
    <source>
        <dbReference type="SAM" id="Phobius"/>
    </source>
</evidence>
<sequence length="115" mass="13113">MNKKIIRLEGLLVFLACIYAFVLNDYNLIWFFVLLLFPDLSMIGYIKGNKAGAVTYNLFHTYLLSGSVLVIGIIIKSDILIQLGIIWTAHIGIDRLMGYGLKYPTDFKDTHLDRL</sequence>
<evidence type="ECO:0000313" key="2">
    <source>
        <dbReference type="EMBL" id="ANY75207.1"/>
    </source>
</evidence>
<dbReference type="AlphaFoldDB" id="A0A1B2E5M2"/>
<dbReference type="EMBL" id="CP016809">
    <property type="protein sequence ID" value="ANY75207.1"/>
    <property type="molecule type" value="Genomic_DNA"/>
</dbReference>
<keyword evidence="1" id="KW-0472">Membrane</keyword>
<accession>A0A1B2E5M2</accession>
<organism evidence="2">
    <name type="scientific">Paenibacillus ihbetae</name>
    <dbReference type="NCBI Taxonomy" id="1870820"/>
    <lineage>
        <taxon>Bacteria</taxon>
        <taxon>Bacillati</taxon>
        <taxon>Bacillota</taxon>
        <taxon>Bacilli</taxon>
        <taxon>Bacillales</taxon>
        <taxon>Paenibacillaceae</taxon>
        <taxon>Paenibacillus</taxon>
    </lineage>
</organism>
<feature type="transmembrane region" description="Helical" evidence="1">
    <location>
        <begin position="57"/>
        <end position="75"/>
    </location>
</feature>
<name>A0A1B2E5M2_9BACL</name>
<protein>
    <recommendedName>
        <fullName evidence="3">DUF4260 domain-containing protein</fullName>
    </recommendedName>
</protein>
<dbReference type="KEGG" id="pib:BBD41_23000"/>
<proteinExistence type="predicted"/>
<dbReference type="Pfam" id="PF14079">
    <property type="entry name" value="DUF4260"/>
    <property type="match status" value="1"/>
</dbReference>
<dbReference type="RefSeq" id="WP_099478869.1">
    <property type="nucleotide sequence ID" value="NZ_CP016809.1"/>
</dbReference>
<dbReference type="InterPro" id="IPR025356">
    <property type="entry name" value="DUF4260"/>
</dbReference>
<gene>
    <name evidence="2" type="ORF">BBD41_23000</name>
</gene>
<feature type="transmembrane region" description="Helical" evidence="1">
    <location>
        <begin position="12"/>
        <end position="37"/>
    </location>
</feature>
<keyword evidence="1" id="KW-1133">Transmembrane helix</keyword>
<reference evidence="2" key="1">
    <citation type="submission" date="2016-08" db="EMBL/GenBank/DDBJ databases">
        <title>Complete Genome Seqeunce of Paenibacillus sp. nov. IHBB 9852 from high altitute lake of Indian trans-Himalayas.</title>
        <authorList>
            <person name="Kiran S."/>
            <person name="Swarnkar M.K."/>
            <person name="Rana A."/>
            <person name="Tewari R."/>
            <person name="Gulati A."/>
        </authorList>
    </citation>
    <scope>NUCLEOTIDE SEQUENCE [LARGE SCALE GENOMIC DNA]</scope>
    <source>
        <strain evidence="2">IHBB 9852</strain>
    </source>
</reference>